<accession>X5MGX1</accession>
<dbReference type="AlphaFoldDB" id="X5MGX1"/>
<name>X5MGX1_9HYPH</name>
<proteinExistence type="predicted"/>
<dbReference type="STRING" id="1458461.BN1012_Phect2601"/>
<dbReference type="KEGG" id="pect:BN1012_Phect2601"/>
<reference evidence="1 2" key="1">
    <citation type="journal article" date="2014" name="Front. Genet.">
        <title>Genome and metabolic network of "Candidatus Phaeomarinobacter ectocarpi" Ec32, a new candidate genus of Alphaproteobacteria frequently associated with brown algae.</title>
        <authorList>
            <person name="Dittami S.M."/>
            <person name="Barbeyron T."/>
            <person name="Boyen C."/>
            <person name="Cambefort J."/>
            <person name="Collet G."/>
            <person name="Delage L."/>
            <person name="Gobet A."/>
            <person name="Groisillier A."/>
            <person name="Leblanc C."/>
            <person name="Michel G."/>
            <person name="Scornet D."/>
            <person name="Siegel A."/>
            <person name="Tapia J.E."/>
            <person name="Tonon T."/>
        </authorList>
    </citation>
    <scope>NUCLEOTIDE SEQUENCE [LARGE SCALE GENOMIC DNA]</scope>
    <source>
        <strain evidence="1 2">Ec32</strain>
    </source>
</reference>
<dbReference type="InterPro" id="IPR005564">
    <property type="entry name" value="Major_capsid_GpE"/>
</dbReference>
<gene>
    <name evidence="1" type="ORF">BN1012_Phect2601</name>
</gene>
<dbReference type="Pfam" id="PF03864">
    <property type="entry name" value="Phage_cap_E"/>
    <property type="match status" value="1"/>
</dbReference>
<protein>
    <submittedName>
        <fullName evidence="1">Uncharacterized protein</fullName>
    </submittedName>
</protein>
<dbReference type="OrthoDB" id="5449178at2"/>
<evidence type="ECO:0000313" key="1">
    <source>
        <dbReference type="EMBL" id="CDO60814.1"/>
    </source>
</evidence>
<organism evidence="1 2">
    <name type="scientific">Candidatus Phaeomarinibacter ectocarpi</name>
    <dbReference type="NCBI Taxonomy" id="1458461"/>
    <lineage>
        <taxon>Bacteria</taxon>
        <taxon>Pseudomonadati</taxon>
        <taxon>Pseudomonadota</taxon>
        <taxon>Alphaproteobacteria</taxon>
        <taxon>Hyphomicrobiales</taxon>
        <taxon>Parvibaculaceae</taxon>
        <taxon>Candidatus Phaeomarinibacter</taxon>
    </lineage>
</organism>
<dbReference type="InterPro" id="IPR053738">
    <property type="entry name" value="Lambda_capsid_assembly"/>
</dbReference>
<keyword evidence="2" id="KW-1185">Reference proteome</keyword>
<dbReference type="Proteomes" id="UP000032160">
    <property type="component" value="Chromosome I"/>
</dbReference>
<evidence type="ECO:0000313" key="2">
    <source>
        <dbReference type="Proteomes" id="UP000032160"/>
    </source>
</evidence>
<sequence>MAPLNNSSARVVDPILTNHARGYSHPERVGRLLFPVVTVPVRGFKRIEFNKASFVKYNTRRAPGTDTKRVNFGYEGLPASLNQYALDAVVPREHVQEAEAGPGINLQTEAVDSVLDVMTLDEEVEQANLATNAANYAASNKVTLAGNDQWDDPDSDPKEVINDGKEAIRKKIGRDPNTLVITSPSFRALDDHPKLLEKTKYTSSDSVTEDILARYFNVDRVVVARGIYAEDEDAEDFQDIWGNAAVLAYVAPEGRRSVRVPSFGYTYQLAGHSFVEPMAWERGSKSWIAGVTDERSAELVGADAGFLLSDVVGG</sequence>
<dbReference type="RefSeq" id="WP_043948770.1">
    <property type="nucleotide sequence ID" value="NZ_HG966617.1"/>
</dbReference>
<dbReference type="EMBL" id="HG966617">
    <property type="protein sequence ID" value="CDO60814.1"/>
    <property type="molecule type" value="Genomic_DNA"/>
</dbReference>
<dbReference type="HOGENOM" id="CLU_078226_0_0_5"/>
<dbReference type="Gene3D" id="3.90.1690.10">
    <property type="entry name" value="phage-related protein like domain"/>
    <property type="match status" value="1"/>
</dbReference>